<proteinExistence type="predicted"/>
<sequence>MELIYGFAGRQSCWIWPRTRDEKQRESRALASRCPGLGLDQASTAASPRISVFASLDELKPPGRPSTTEAPVAAVEMDPHPGIRCWDDKRRPEMDPPPGLGMECPLRDSPPIAGARSGRQGRRGCCQFQTLVLFPVALVFAPRGLCDGRAEEGGGMAMTTRKTPSRCCVNISSRFHLDVMSCHAISSPNSISLGKLGTGTGTKHQIQDAKSQRPVRIPRPCPCPPLRPQSPSPPSMHSRRSGDAQNRSQEPSSPYSGTWNMPSSFCLARVEYIACMPLPCRSGRVRRGLSPLHPLASCLGPAQGAAWRLVDYRRVMFEPQVATRAPGEEIARRFATGLSLLPLVDEREQNRTEQDANRGPRFAQARGNTGKASFSG</sequence>
<evidence type="ECO:0000256" key="1">
    <source>
        <dbReference type="SAM" id="MobiDB-lite"/>
    </source>
</evidence>
<reference evidence="2" key="1">
    <citation type="journal article" date="2021" name="Nat. Commun.">
        <title>Genetic determinants of endophytism in the Arabidopsis root mycobiome.</title>
        <authorList>
            <person name="Mesny F."/>
            <person name="Miyauchi S."/>
            <person name="Thiergart T."/>
            <person name="Pickel B."/>
            <person name="Atanasova L."/>
            <person name="Karlsson M."/>
            <person name="Huettel B."/>
            <person name="Barry K.W."/>
            <person name="Haridas S."/>
            <person name="Chen C."/>
            <person name="Bauer D."/>
            <person name="Andreopoulos W."/>
            <person name="Pangilinan J."/>
            <person name="LaButti K."/>
            <person name="Riley R."/>
            <person name="Lipzen A."/>
            <person name="Clum A."/>
            <person name="Drula E."/>
            <person name="Henrissat B."/>
            <person name="Kohler A."/>
            <person name="Grigoriev I.V."/>
            <person name="Martin F.M."/>
            <person name="Hacquard S."/>
        </authorList>
    </citation>
    <scope>NUCLEOTIDE SEQUENCE</scope>
    <source>
        <strain evidence="2">MPI-CAGE-AT-0021</strain>
    </source>
</reference>
<evidence type="ECO:0000313" key="2">
    <source>
        <dbReference type="EMBL" id="KAH7162127.1"/>
    </source>
</evidence>
<keyword evidence="3" id="KW-1185">Reference proteome</keyword>
<evidence type="ECO:0000313" key="3">
    <source>
        <dbReference type="Proteomes" id="UP000717696"/>
    </source>
</evidence>
<gene>
    <name evidence="2" type="ORF">B0J13DRAFT_1742</name>
</gene>
<dbReference type="Proteomes" id="UP000717696">
    <property type="component" value="Unassembled WGS sequence"/>
</dbReference>
<feature type="compositionally biased region" description="Pro residues" evidence="1">
    <location>
        <begin position="217"/>
        <end position="234"/>
    </location>
</feature>
<feature type="compositionally biased region" description="Polar residues" evidence="1">
    <location>
        <begin position="243"/>
        <end position="256"/>
    </location>
</feature>
<protein>
    <submittedName>
        <fullName evidence="2">Uncharacterized protein</fullName>
    </submittedName>
</protein>
<feature type="region of interest" description="Disordered" evidence="1">
    <location>
        <begin position="346"/>
        <end position="376"/>
    </location>
</feature>
<feature type="compositionally biased region" description="Basic and acidic residues" evidence="1">
    <location>
        <begin position="346"/>
        <end position="358"/>
    </location>
</feature>
<name>A0A9P9JHW5_9HYPO</name>
<organism evidence="2 3">
    <name type="scientific">Dactylonectria estremocensis</name>
    <dbReference type="NCBI Taxonomy" id="1079267"/>
    <lineage>
        <taxon>Eukaryota</taxon>
        <taxon>Fungi</taxon>
        <taxon>Dikarya</taxon>
        <taxon>Ascomycota</taxon>
        <taxon>Pezizomycotina</taxon>
        <taxon>Sordariomycetes</taxon>
        <taxon>Hypocreomycetidae</taxon>
        <taxon>Hypocreales</taxon>
        <taxon>Nectriaceae</taxon>
        <taxon>Dactylonectria</taxon>
    </lineage>
</organism>
<feature type="compositionally biased region" description="Polar residues" evidence="1">
    <location>
        <begin position="366"/>
        <end position="376"/>
    </location>
</feature>
<feature type="region of interest" description="Disordered" evidence="1">
    <location>
        <begin position="195"/>
        <end position="256"/>
    </location>
</feature>
<dbReference type="EMBL" id="JAGMUU010000001">
    <property type="protein sequence ID" value="KAH7162127.1"/>
    <property type="molecule type" value="Genomic_DNA"/>
</dbReference>
<dbReference type="AlphaFoldDB" id="A0A9P9JHW5"/>
<accession>A0A9P9JHW5</accession>
<comment type="caution">
    <text evidence="2">The sequence shown here is derived from an EMBL/GenBank/DDBJ whole genome shotgun (WGS) entry which is preliminary data.</text>
</comment>